<evidence type="ECO:0000256" key="1">
    <source>
        <dbReference type="SAM" id="Phobius"/>
    </source>
</evidence>
<reference evidence="2 3" key="1">
    <citation type="submission" date="2011-10" db="EMBL/GenBank/DDBJ databases">
        <title>Whole genome sequence of Selenomonas ruminantium subsp. lactilytica TAM6421.</title>
        <authorList>
            <person name="Oguchi A."/>
            <person name="Ankai A."/>
            <person name="Kaneko J."/>
            <person name="Yamada-Narita S."/>
            <person name="Fukui S."/>
            <person name="Takahashi M."/>
            <person name="Onodera T."/>
            <person name="Kojima S."/>
            <person name="Fushimi T."/>
            <person name="Abe N."/>
            <person name="Kamio Y."/>
            <person name="Yamazaki S."/>
            <person name="Fujita N."/>
        </authorList>
    </citation>
    <scope>NUCLEOTIDE SEQUENCE [LARGE SCALE GENOMIC DNA]</scope>
    <source>
        <strain evidence="3">NBRC 103574 / TAM6421</strain>
    </source>
</reference>
<dbReference type="KEGG" id="sri:SELR_12850"/>
<keyword evidence="1" id="KW-1133">Transmembrane helix</keyword>
<name>I0GQF6_SELRL</name>
<dbReference type="AlphaFoldDB" id="I0GQF6"/>
<accession>I0GQF6</accession>
<sequence length="148" mass="16234">MNPRNKWLLNIGAGIAVGLMAGVVLCSGQNASNTTNVAQAEDKPLWQENMVELADYNPFPSQYKVDEKTVVEAGKKPTVRTIPYPEDRQMAVPRVFPTIPQIPARKGNTLSEKFAQDIDTQHKSETEGYSTKIAFIGGDGLSIKEKGE</sequence>
<dbReference type="RefSeq" id="WP_014424430.1">
    <property type="nucleotide sequence ID" value="NC_017068.1"/>
</dbReference>
<evidence type="ECO:0000313" key="2">
    <source>
        <dbReference type="EMBL" id="BAL82993.1"/>
    </source>
</evidence>
<dbReference type="PATRIC" id="fig|927704.6.peg.1323"/>
<proteinExistence type="predicted"/>
<dbReference type="HOGENOM" id="CLU_1757555_0_0_9"/>
<organism evidence="2 3">
    <name type="scientific">Selenomonas ruminantium subsp. lactilytica (strain NBRC 103574 / TAM6421)</name>
    <dbReference type="NCBI Taxonomy" id="927704"/>
    <lineage>
        <taxon>Bacteria</taxon>
        <taxon>Bacillati</taxon>
        <taxon>Bacillota</taxon>
        <taxon>Negativicutes</taxon>
        <taxon>Selenomonadales</taxon>
        <taxon>Selenomonadaceae</taxon>
        <taxon>Selenomonas</taxon>
    </lineage>
</organism>
<feature type="transmembrane region" description="Helical" evidence="1">
    <location>
        <begin position="7"/>
        <end position="25"/>
    </location>
</feature>
<keyword evidence="1" id="KW-0472">Membrane</keyword>
<gene>
    <name evidence="2" type="ordered locus">SELR_12850</name>
</gene>
<evidence type="ECO:0000313" key="3">
    <source>
        <dbReference type="Proteomes" id="UP000007887"/>
    </source>
</evidence>
<protein>
    <submittedName>
        <fullName evidence="2">Uncharacterized protein</fullName>
    </submittedName>
</protein>
<dbReference type="OrthoDB" id="9967761at2"/>
<dbReference type="Proteomes" id="UP000007887">
    <property type="component" value="Chromosome"/>
</dbReference>
<keyword evidence="1" id="KW-0812">Transmembrane</keyword>
<dbReference type="EMBL" id="AP012292">
    <property type="protein sequence ID" value="BAL82993.1"/>
    <property type="molecule type" value="Genomic_DNA"/>
</dbReference>